<sequence>HGGERVPLKMLALQRSSVRVHKDMHNNLVGPFTPEPKRCKVPFIFNDTECMC</sequence>
<comment type="caution">
    <text evidence="1">The sequence shown here is derived from an EMBL/GenBank/DDBJ whole genome shotgun (WGS) entry which is preliminary data.</text>
</comment>
<organism evidence="1 2">
    <name type="scientific">Trifolium medium</name>
    <dbReference type="NCBI Taxonomy" id="97028"/>
    <lineage>
        <taxon>Eukaryota</taxon>
        <taxon>Viridiplantae</taxon>
        <taxon>Streptophyta</taxon>
        <taxon>Embryophyta</taxon>
        <taxon>Tracheophyta</taxon>
        <taxon>Spermatophyta</taxon>
        <taxon>Magnoliopsida</taxon>
        <taxon>eudicotyledons</taxon>
        <taxon>Gunneridae</taxon>
        <taxon>Pentapetalae</taxon>
        <taxon>rosids</taxon>
        <taxon>fabids</taxon>
        <taxon>Fabales</taxon>
        <taxon>Fabaceae</taxon>
        <taxon>Papilionoideae</taxon>
        <taxon>50 kb inversion clade</taxon>
        <taxon>NPAAA clade</taxon>
        <taxon>Hologalegina</taxon>
        <taxon>IRL clade</taxon>
        <taxon>Trifolieae</taxon>
        <taxon>Trifolium</taxon>
    </lineage>
</organism>
<dbReference type="EMBL" id="LXQA010049457">
    <property type="protein sequence ID" value="MCI02546.1"/>
    <property type="molecule type" value="Genomic_DNA"/>
</dbReference>
<name>A0A392NTW5_9FABA</name>
<reference evidence="1 2" key="1">
    <citation type="journal article" date="2018" name="Front. Plant Sci.">
        <title>Red Clover (Trifolium pratense) and Zigzag Clover (T. medium) - A Picture of Genomic Similarities and Differences.</title>
        <authorList>
            <person name="Dluhosova J."/>
            <person name="Istvanek J."/>
            <person name="Nedelnik J."/>
            <person name="Repkova J."/>
        </authorList>
    </citation>
    <scope>NUCLEOTIDE SEQUENCE [LARGE SCALE GENOMIC DNA]</scope>
    <source>
        <strain evidence="2">cv. 10/8</strain>
        <tissue evidence="1">Leaf</tissue>
    </source>
</reference>
<dbReference type="Proteomes" id="UP000265520">
    <property type="component" value="Unassembled WGS sequence"/>
</dbReference>
<evidence type="ECO:0000313" key="2">
    <source>
        <dbReference type="Proteomes" id="UP000265520"/>
    </source>
</evidence>
<proteinExistence type="predicted"/>
<feature type="non-terminal residue" evidence="1">
    <location>
        <position position="1"/>
    </location>
</feature>
<evidence type="ECO:0000313" key="1">
    <source>
        <dbReference type="EMBL" id="MCI02546.1"/>
    </source>
</evidence>
<keyword evidence="2" id="KW-1185">Reference proteome</keyword>
<protein>
    <submittedName>
        <fullName evidence="1">Uncharacterized protein</fullName>
    </submittedName>
</protein>
<accession>A0A392NTW5</accession>
<dbReference type="AlphaFoldDB" id="A0A392NTW5"/>